<dbReference type="Proteomes" id="UP000177202">
    <property type="component" value="Unassembled WGS sequence"/>
</dbReference>
<feature type="transmembrane region" description="Helical" evidence="1">
    <location>
        <begin position="6"/>
        <end position="24"/>
    </location>
</feature>
<evidence type="ECO:0000313" key="2">
    <source>
        <dbReference type="EMBL" id="OHB10930.1"/>
    </source>
</evidence>
<evidence type="ECO:0008006" key="4">
    <source>
        <dbReference type="Google" id="ProtNLM"/>
    </source>
</evidence>
<keyword evidence="1" id="KW-1133">Transmembrane helix</keyword>
<evidence type="ECO:0000313" key="3">
    <source>
        <dbReference type="Proteomes" id="UP000177202"/>
    </source>
</evidence>
<keyword evidence="1" id="KW-0472">Membrane</keyword>
<protein>
    <recommendedName>
        <fullName evidence="4">Carboxypeptidase regulatory-like domain-containing protein</fullName>
    </recommendedName>
</protein>
<accession>A0A1G2UNP1</accession>
<sequence>MNSKGILMLTVGIGLCAGIIYFLFWPEPARFPEPVYCTQDAMQCPDDTWVGRTGPNCEFVCPSSLGLTAVRGYVHIGPTCPVIRVGYEEECQDRPYSVSIEVHYPNEKLYTIIKSDEVGVFSVNLPAGEYILRPQLANILPACEEKRITVIEGKTLEVDISCDSGIR</sequence>
<comment type="caution">
    <text evidence="2">The sequence shown here is derived from an EMBL/GenBank/DDBJ whole genome shotgun (WGS) entry which is preliminary data.</text>
</comment>
<evidence type="ECO:0000256" key="1">
    <source>
        <dbReference type="SAM" id="Phobius"/>
    </source>
</evidence>
<dbReference type="STRING" id="1802772.A3H60_01065"/>
<gene>
    <name evidence="2" type="ORF">A3H60_01065</name>
</gene>
<organism evidence="2 3">
    <name type="scientific">Candidatus Zambryskibacteria bacterium RIFCSPLOWO2_02_FULL_44_12b</name>
    <dbReference type="NCBI Taxonomy" id="1802772"/>
    <lineage>
        <taxon>Bacteria</taxon>
        <taxon>Candidatus Zambryskiibacteriota</taxon>
    </lineage>
</organism>
<reference evidence="2 3" key="1">
    <citation type="journal article" date="2016" name="Nat. Commun.">
        <title>Thousands of microbial genomes shed light on interconnected biogeochemical processes in an aquifer system.</title>
        <authorList>
            <person name="Anantharaman K."/>
            <person name="Brown C.T."/>
            <person name="Hug L.A."/>
            <person name="Sharon I."/>
            <person name="Castelle C.J."/>
            <person name="Probst A.J."/>
            <person name="Thomas B.C."/>
            <person name="Singh A."/>
            <person name="Wilkins M.J."/>
            <person name="Karaoz U."/>
            <person name="Brodie E.L."/>
            <person name="Williams K.H."/>
            <person name="Hubbard S.S."/>
            <person name="Banfield J.F."/>
        </authorList>
    </citation>
    <scope>NUCLEOTIDE SEQUENCE [LARGE SCALE GENOMIC DNA]</scope>
</reference>
<dbReference type="EMBL" id="MHWP01000003">
    <property type="protein sequence ID" value="OHB10930.1"/>
    <property type="molecule type" value="Genomic_DNA"/>
</dbReference>
<keyword evidence="1" id="KW-0812">Transmembrane</keyword>
<proteinExistence type="predicted"/>
<name>A0A1G2UNP1_9BACT</name>
<dbReference type="AlphaFoldDB" id="A0A1G2UNP1"/>